<reference evidence="4" key="1">
    <citation type="journal article" date="2003" name="Appl. Microbiol. Biotechnol.">
        <title>The Corynebacterium glutamicum genome: features and impacts on biotechnological processes.</title>
        <authorList>
            <person name="Ikeda M."/>
            <person name="Nakagawa S."/>
        </authorList>
    </citation>
    <scope>NUCLEOTIDE SEQUENCE [LARGE SCALE GENOMIC DNA]</scope>
    <source>
        <strain evidence="4">ATCC 13032 / DSM 20300 / BCRC 11384 / JCM 1318 / LMG 3730 / NCIMB 10025</strain>
    </source>
</reference>
<feature type="compositionally biased region" description="Basic and acidic residues" evidence="1">
    <location>
        <begin position="1"/>
        <end position="10"/>
    </location>
</feature>
<dbReference type="PATRIC" id="fig|196627.13.peg.2760"/>
<evidence type="ECO:0000256" key="2">
    <source>
        <dbReference type="SAM" id="Phobius"/>
    </source>
</evidence>
<evidence type="ECO:0000256" key="1">
    <source>
        <dbReference type="SAM" id="MobiDB-lite"/>
    </source>
</evidence>
<dbReference type="SUPFAM" id="SSF81342">
    <property type="entry name" value="Transmembrane di-heme cytochromes"/>
    <property type="match status" value="1"/>
</dbReference>
<evidence type="ECO:0000313" key="3">
    <source>
        <dbReference type="EMBL" id="BAC00224.1"/>
    </source>
</evidence>
<proteinExistence type="predicted"/>
<dbReference type="Proteomes" id="UP000000582">
    <property type="component" value="Chromosome"/>
</dbReference>
<gene>
    <name evidence="3" type="ordered locus">Cgl2830</name>
</gene>
<organism evidence="3 4">
    <name type="scientific">Corynebacterium glutamicum (strain ATCC 13032 / DSM 20300 / JCM 1318 / BCRC 11384 / CCUG 27702 / LMG 3730 / NBRC 12168 / NCIMB 10025 / NRRL B-2784 / 534)</name>
    <dbReference type="NCBI Taxonomy" id="196627"/>
    <lineage>
        <taxon>Bacteria</taxon>
        <taxon>Bacillati</taxon>
        <taxon>Actinomycetota</taxon>
        <taxon>Actinomycetes</taxon>
        <taxon>Mycobacteriales</taxon>
        <taxon>Corynebacteriaceae</taxon>
        <taxon>Corynebacterium</taxon>
    </lineage>
</organism>
<dbReference type="STRING" id="196627.cg3132"/>
<dbReference type="EMBL" id="BA000036">
    <property type="protein sequence ID" value="BAC00224.1"/>
    <property type="molecule type" value="Genomic_DNA"/>
</dbReference>
<dbReference type="KEGG" id="cgl:Cgl2830"/>
<dbReference type="GO" id="GO:0022904">
    <property type="term" value="P:respiratory electron transport chain"/>
    <property type="evidence" value="ECO:0007669"/>
    <property type="project" value="InterPro"/>
</dbReference>
<dbReference type="OrthoDB" id="9795587at2"/>
<feature type="compositionally biased region" description="Low complexity" evidence="1">
    <location>
        <begin position="209"/>
        <end position="220"/>
    </location>
</feature>
<feature type="compositionally biased region" description="Low complexity" evidence="1">
    <location>
        <begin position="228"/>
        <end position="240"/>
    </location>
</feature>
<feature type="compositionally biased region" description="Basic and acidic residues" evidence="1">
    <location>
        <begin position="314"/>
        <end position="327"/>
    </location>
</feature>
<dbReference type="GO" id="GO:0016020">
    <property type="term" value="C:membrane"/>
    <property type="evidence" value="ECO:0007669"/>
    <property type="project" value="InterPro"/>
</dbReference>
<accession>Q8NLV6</accession>
<dbReference type="InterPro" id="IPR016174">
    <property type="entry name" value="Di-haem_cyt_TM"/>
</dbReference>
<feature type="compositionally biased region" description="Low complexity" evidence="1">
    <location>
        <begin position="122"/>
        <end position="138"/>
    </location>
</feature>
<feature type="transmembrane region" description="Helical" evidence="2">
    <location>
        <begin position="594"/>
        <end position="617"/>
    </location>
</feature>
<sequence>MTFQRARFESITHPTQRHSMKQTSSRYGISPNANYPKYQRQTVTAPSRMQQETTPPMDGTSPQNKISTTPPAPGNAIPAPGGAIPTPAKTEQDAVPPTVAAKLPVPGSSIPAPGRALPTPVAPGGSVPAPRASAPAVPNVPAAPGAAVPAPGISIPAAPSAPGSAIPTPGTAIPVPGSATPVPAPGVSAPGASVPSIPVPGSVTPPAPGISAPGGALPTPGSAPPTPGGALPTPGEALPVPGAPGAPGASGIPSPGLPTPGVPTPGASLPVPGAPDAPGTPSIPAAPGIQAPGIPAAPGAPAQAAAHAKPVFQDAEKRPRTDEAGNAKKELPLRVRLAQPITRKQWAMTLGVLVLGAIVVAAIAVVLAKWAFTTEWLQDFVEKYPGKYDNPEGAPVGIPTWLSWQHFFNMFFMVLIIKTGIEINRTRRPKGYWTPKKGGKKISLTLWIHLVLDLLWIINGAVFIILLFATGQWMRIVPTSWDVFPNALSAGLQYVSLDWPTENGWANYNSLQELTYFFTVFIAAPLSIVSGFRMSSYWPKNNATMNKLIPIGFARALHMPVMVYYIVFICIHVFLVLATGALRNFNHMYAGQDVVNWVGFGWFVASLVVIIGAFVALRPTIIAPVAKLFGQVTAR</sequence>
<keyword evidence="2" id="KW-0812">Transmembrane</keyword>
<keyword evidence="2" id="KW-0472">Membrane</keyword>
<name>Q8NLV6_CORGL</name>
<protein>
    <submittedName>
        <fullName evidence="3">Hypothetical membrane protein</fullName>
    </submittedName>
</protein>
<feature type="region of interest" description="Disordered" evidence="1">
    <location>
        <begin position="1"/>
        <end position="138"/>
    </location>
</feature>
<feature type="transmembrane region" description="Helical" evidence="2">
    <location>
        <begin position="562"/>
        <end position="582"/>
    </location>
</feature>
<dbReference type="HOGENOM" id="CLU_025864_1_0_11"/>
<feature type="compositionally biased region" description="Low complexity" evidence="1">
    <location>
        <begin position="74"/>
        <end position="88"/>
    </location>
</feature>
<dbReference type="eggNOG" id="COG4117">
    <property type="taxonomic scope" value="Bacteria"/>
</dbReference>
<feature type="region of interest" description="Disordered" evidence="1">
    <location>
        <begin position="198"/>
        <end position="327"/>
    </location>
</feature>
<dbReference type="Gene3D" id="1.20.950.20">
    <property type="entry name" value="Transmembrane di-heme cytochromes, Chain C"/>
    <property type="match status" value="1"/>
</dbReference>
<keyword evidence="4" id="KW-1185">Reference proteome</keyword>
<evidence type="ECO:0000313" key="4">
    <source>
        <dbReference type="Proteomes" id="UP000000582"/>
    </source>
</evidence>
<dbReference type="BioCyc" id="CORYNE:G18NG-12447-MONOMER"/>
<feature type="compositionally biased region" description="Low complexity" evidence="1">
    <location>
        <begin position="153"/>
        <end position="167"/>
    </location>
</feature>
<feature type="compositionally biased region" description="Polar residues" evidence="1">
    <location>
        <begin position="21"/>
        <end position="67"/>
    </location>
</feature>
<feature type="transmembrane region" description="Helical" evidence="2">
    <location>
        <begin position="401"/>
        <end position="421"/>
    </location>
</feature>
<feature type="transmembrane region" description="Helical" evidence="2">
    <location>
        <begin position="346"/>
        <end position="372"/>
    </location>
</feature>
<keyword evidence="2" id="KW-1133">Transmembrane helix</keyword>
<feature type="transmembrane region" description="Helical" evidence="2">
    <location>
        <begin position="514"/>
        <end position="532"/>
    </location>
</feature>
<dbReference type="AlphaFoldDB" id="Q8NLV6"/>
<feature type="compositionally biased region" description="Low complexity" evidence="1">
    <location>
        <begin position="283"/>
        <end position="306"/>
    </location>
</feature>
<feature type="transmembrane region" description="Helical" evidence="2">
    <location>
        <begin position="442"/>
        <end position="469"/>
    </location>
</feature>
<dbReference type="eggNOG" id="COG3170">
    <property type="taxonomic scope" value="Bacteria"/>
</dbReference>
<feature type="region of interest" description="Disordered" evidence="1">
    <location>
        <begin position="153"/>
        <end position="178"/>
    </location>
</feature>